<proteinExistence type="predicted"/>
<protein>
    <submittedName>
        <fullName evidence="1">Uncharacterized protein</fullName>
    </submittedName>
</protein>
<name>A0A0F9F711_9ZZZZ</name>
<gene>
    <name evidence="1" type="ORF">LCGC14_2066740</name>
</gene>
<reference evidence="1" key="1">
    <citation type="journal article" date="2015" name="Nature">
        <title>Complex archaea that bridge the gap between prokaryotes and eukaryotes.</title>
        <authorList>
            <person name="Spang A."/>
            <person name="Saw J.H."/>
            <person name="Jorgensen S.L."/>
            <person name="Zaremba-Niedzwiedzka K."/>
            <person name="Martijn J."/>
            <person name="Lind A.E."/>
            <person name="van Eijk R."/>
            <person name="Schleper C."/>
            <person name="Guy L."/>
            <person name="Ettema T.J."/>
        </authorList>
    </citation>
    <scope>NUCLEOTIDE SEQUENCE</scope>
</reference>
<dbReference type="EMBL" id="LAZR01024714">
    <property type="protein sequence ID" value="KKL74251.1"/>
    <property type="molecule type" value="Genomic_DNA"/>
</dbReference>
<dbReference type="AlphaFoldDB" id="A0A0F9F711"/>
<evidence type="ECO:0000313" key="1">
    <source>
        <dbReference type="EMBL" id="KKL74251.1"/>
    </source>
</evidence>
<organism evidence="1">
    <name type="scientific">marine sediment metagenome</name>
    <dbReference type="NCBI Taxonomy" id="412755"/>
    <lineage>
        <taxon>unclassified sequences</taxon>
        <taxon>metagenomes</taxon>
        <taxon>ecological metagenomes</taxon>
    </lineage>
</organism>
<accession>A0A0F9F711</accession>
<sequence>MDRRELVKLLPALMLGGTVEHFIETKTDNPIHVPDNTAVSAVRYNGKSYALGFSISKDDAAKTKKQIAILNHCMERTIMEIARLK</sequence>
<comment type="caution">
    <text evidence="1">The sequence shown here is derived from an EMBL/GenBank/DDBJ whole genome shotgun (WGS) entry which is preliminary data.</text>
</comment>